<dbReference type="AlphaFoldDB" id="A0A7W4IUR6"/>
<dbReference type="InterPro" id="IPR043129">
    <property type="entry name" value="ATPase_NBD"/>
</dbReference>
<reference evidence="4 5" key="1">
    <citation type="submission" date="2020-04" db="EMBL/GenBank/DDBJ databases">
        <title>Description of novel Gluconacetobacter.</title>
        <authorList>
            <person name="Sombolestani A."/>
        </authorList>
    </citation>
    <scope>NUCLEOTIDE SEQUENCE [LARGE SCALE GENOMIC DNA]</scope>
    <source>
        <strain evidence="4 5">LMG 27801</strain>
    </source>
</reference>
<comment type="caution">
    <text evidence="4">The sequence shown here is derived from an EMBL/GenBank/DDBJ whole genome shotgun (WGS) entry which is preliminary data.</text>
</comment>
<dbReference type="SUPFAM" id="SSF53067">
    <property type="entry name" value="Actin-like ATPase domain"/>
    <property type="match status" value="1"/>
</dbReference>
<dbReference type="InterPro" id="IPR002821">
    <property type="entry name" value="Hydantoinase_A"/>
</dbReference>
<protein>
    <submittedName>
        <fullName evidence="4">Hydantoinase/oxoprolinase family protein</fullName>
    </submittedName>
</protein>
<dbReference type="InterPro" id="IPR008040">
    <property type="entry name" value="Hydant_A_N"/>
</dbReference>
<evidence type="ECO:0000313" key="5">
    <source>
        <dbReference type="Proteomes" id="UP000559860"/>
    </source>
</evidence>
<dbReference type="PANTHER" id="PTHR11365">
    <property type="entry name" value="5-OXOPROLINASE RELATED"/>
    <property type="match status" value="1"/>
</dbReference>
<evidence type="ECO:0000313" key="4">
    <source>
        <dbReference type="EMBL" id="MBB2169372.1"/>
    </source>
</evidence>
<dbReference type="Pfam" id="PF01968">
    <property type="entry name" value="Hydantoinase_A"/>
    <property type="match status" value="1"/>
</dbReference>
<dbReference type="Proteomes" id="UP000559860">
    <property type="component" value="Unassembled WGS sequence"/>
</dbReference>
<dbReference type="InterPro" id="IPR049517">
    <property type="entry name" value="ACX-like_C"/>
</dbReference>
<dbReference type="InterPro" id="IPR045079">
    <property type="entry name" value="Oxoprolinase-like"/>
</dbReference>
<dbReference type="PANTHER" id="PTHR11365:SF23">
    <property type="entry name" value="HYPOTHETICAL 5-OXOPROLINASE (EUROFUNG)-RELATED"/>
    <property type="match status" value="1"/>
</dbReference>
<proteinExistence type="predicted"/>
<keyword evidence="5" id="KW-1185">Reference proteome</keyword>
<gene>
    <name evidence="4" type="ORF">HLH36_13585</name>
</gene>
<dbReference type="EMBL" id="JABEQD010000009">
    <property type="protein sequence ID" value="MBB2169372.1"/>
    <property type="molecule type" value="Genomic_DNA"/>
</dbReference>
<dbReference type="Pfam" id="PF05378">
    <property type="entry name" value="Hydant_A_N"/>
    <property type="match status" value="1"/>
</dbReference>
<dbReference type="GO" id="GO:0017168">
    <property type="term" value="F:5-oxoprolinase (ATP-hydrolyzing) activity"/>
    <property type="evidence" value="ECO:0007669"/>
    <property type="project" value="TreeGrafter"/>
</dbReference>
<accession>A0A7W4IUR6</accession>
<feature type="domain" description="Hydantoinase A/oxoprolinase" evidence="1">
    <location>
        <begin position="205"/>
        <end position="500"/>
    </location>
</feature>
<dbReference type="RefSeq" id="WP_182986885.1">
    <property type="nucleotide sequence ID" value="NZ_JABEQD010000009.1"/>
</dbReference>
<dbReference type="GO" id="GO:0006749">
    <property type="term" value="P:glutathione metabolic process"/>
    <property type="evidence" value="ECO:0007669"/>
    <property type="project" value="TreeGrafter"/>
</dbReference>
<evidence type="ECO:0000259" key="1">
    <source>
        <dbReference type="Pfam" id="PF01968"/>
    </source>
</evidence>
<sequence length="697" mass="73919">MSPKMQIRLAADIGGTFTDIVLETPHGRLTRKVLTTPHAPEEGVMTGIGLILADAGLAFTDVTVFVHGTTLATNAIIERRGALTVLVGTEGFRDVLEIGTESRFNQYDIMIQKPAPLVPRTARFTVPERMDARGRVQRPLDEDALRALAPRLRAAGAEAIAIAFMHAYANPDHERRAGEILAEALPDIPISLSSAVCPEVREYERTSTTVANAYVQPLMAGYLGRLRQALDAQSFHGALYLVTSGGGLTSLETARQFPVRLVESGPAGGAIFAAQCAERLAEDRVLSFDMGGTTAKICLIEQGQPASSRVFEVDRTARFMKGSGLPLRIPVIEMVEIGAGGGSLVHLDAMKRVVVGPESASSVPGPACYGLGGTRPAVTDADVTLGLIQPEAFAGGSMTLQPERAAIALQQAIGTTLGLSPEMAAHAVYEIVCENMASAARVHAAERGAVIGTHTMIAFGGAAPLHAARVAEKLGVRRLVVPSNAGVGSAVGFLAAPVSFEIVRSCPVRLNAGFDTATITALLEDMTETARDMVQDGADAAALTIRRGGFMRYVGQGHEIIVSLPDGPLTPDDLPALRAAFEAEYARQFERVIPNALVEILNWSVCVSTTPAKPEPFAPTPARRGAAPARTRRLFDGARGQFVELAVYDRDDMRPGSLVPGPALIAERETTTYVSARFDAFIDGSGNIVMDMKETAQ</sequence>
<feature type="domain" description="Acetophenone carboxylase-like C-terminal" evidence="3">
    <location>
        <begin position="519"/>
        <end position="684"/>
    </location>
</feature>
<name>A0A7W4IUR6_9PROT</name>
<organism evidence="4 5">
    <name type="scientific">Gluconacetobacter aggeris</name>
    <dbReference type="NCBI Taxonomy" id="1286186"/>
    <lineage>
        <taxon>Bacteria</taxon>
        <taxon>Pseudomonadati</taxon>
        <taxon>Pseudomonadota</taxon>
        <taxon>Alphaproteobacteria</taxon>
        <taxon>Acetobacterales</taxon>
        <taxon>Acetobacteraceae</taxon>
        <taxon>Gluconacetobacter</taxon>
    </lineage>
</organism>
<evidence type="ECO:0000259" key="3">
    <source>
        <dbReference type="Pfam" id="PF19278"/>
    </source>
</evidence>
<dbReference type="GO" id="GO:0005829">
    <property type="term" value="C:cytosol"/>
    <property type="evidence" value="ECO:0007669"/>
    <property type="project" value="TreeGrafter"/>
</dbReference>
<evidence type="ECO:0000259" key="2">
    <source>
        <dbReference type="Pfam" id="PF05378"/>
    </source>
</evidence>
<feature type="domain" description="Hydantoinase/oxoprolinase N-terminal" evidence="2">
    <location>
        <begin position="8"/>
        <end position="184"/>
    </location>
</feature>
<dbReference type="Pfam" id="PF19278">
    <property type="entry name" value="Hydant_A_C"/>
    <property type="match status" value="1"/>
</dbReference>